<sequence>MAGEDRLSSLPSELKVSILSRLSVKDAVRTSILARSWHHLWTFRPRLSLGSYLDPLGDTGNINGRVASSWIERVHHVVSSLRGPLLHFALSDTFLPDQSALLQRLLYLLHSKGCLERLHLSTGYSLFDRVEIHLPSFHSLKELQLCNCRIVLPTGFQGFIGLSTLSLQFVQISNHDLNLLIHISNSLTTLECTDIKPSKDQFFSIKLSLPSLRYLKFYINCNIRTLEVVSAPCLEHAYIWNCGYSDLEKFTSLTLGLVTSVVMVSSLDLEFDVLKPLSLAALPSNFTFPGVRKLKLRLTIQTMDKRIYDAFLWLLRSMLFLEELTIEVADILSDATRVDVQMKELFSTKHNGLSCLDKTLKTLTIDMEDLVSVTSVMTRITFVKFFMLNARALELMNVVYWTDSELTLNIIEELQKAKVTTSSKANVVIIRQIENVTDNVVIRL</sequence>
<name>A0AAD6EWW9_9POAL</name>
<dbReference type="Proteomes" id="UP001210211">
    <property type="component" value="Unassembled WGS sequence"/>
</dbReference>
<dbReference type="EMBL" id="JAMRDG010000001">
    <property type="protein sequence ID" value="KAJ3704126.1"/>
    <property type="molecule type" value="Genomic_DNA"/>
</dbReference>
<dbReference type="Gene3D" id="3.80.10.10">
    <property type="entry name" value="Ribonuclease Inhibitor"/>
    <property type="match status" value="1"/>
</dbReference>
<dbReference type="InterPro" id="IPR055411">
    <property type="entry name" value="LRR_FXL15/At3g58940/PEG3-like"/>
</dbReference>
<dbReference type="PANTHER" id="PTHR32141:SF179">
    <property type="entry name" value="F-BOX DOMAIN-CONTAINING PROTEIN"/>
    <property type="match status" value="1"/>
</dbReference>
<reference evidence="2 3" key="1">
    <citation type="journal article" date="2022" name="Cell">
        <title>Repeat-based holocentromeres influence genome architecture and karyotype evolution.</title>
        <authorList>
            <person name="Hofstatter P.G."/>
            <person name="Thangavel G."/>
            <person name="Lux T."/>
            <person name="Neumann P."/>
            <person name="Vondrak T."/>
            <person name="Novak P."/>
            <person name="Zhang M."/>
            <person name="Costa L."/>
            <person name="Castellani M."/>
            <person name="Scott A."/>
            <person name="Toegelov H."/>
            <person name="Fuchs J."/>
            <person name="Mata-Sucre Y."/>
            <person name="Dias Y."/>
            <person name="Vanzela A.L.L."/>
            <person name="Huettel B."/>
            <person name="Almeida C.C.S."/>
            <person name="Simkova H."/>
            <person name="Souza G."/>
            <person name="Pedrosa-Harand A."/>
            <person name="Macas J."/>
            <person name="Mayer K.F.X."/>
            <person name="Houben A."/>
            <person name="Marques A."/>
        </authorList>
    </citation>
    <scope>NUCLEOTIDE SEQUENCE [LARGE SCALE GENOMIC DNA]</scope>
    <source>
        <strain evidence="2">RhyTen1mFocal</strain>
    </source>
</reference>
<gene>
    <name evidence="2" type="ORF">LUZ61_007831</name>
</gene>
<dbReference type="InterPro" id="IPR055302">
    <property type="entry name" value="F-box_dom-containing"/>
</dbReference>
<comment type="caution">
    <text evidence="2">The sequence shown here is derived from an EMBL/GenBank/DDBJ whole genome shotgun (WGS) entry which is preliminary data.</text>
</comment>
<dbReference type="SUPFAM" id="SSF52047">
    <property type="entry name" value="RNI-like"/>
    <property type="match status" value="1"/>
</dbReference>
<dbReference type="SUPFAM" id="SSF81383">
    <property type="entry name" value="F-box domain"/>
    <property type="match status" value="1"/>
</dbReference>
<dbReference type="InterPro" id="IPR032675">
    <property type="entry name" value="LRR_dom_sf"/>
</dbReference>
<dbReference type="InterPro" id="IPR036047">
    <property type="entry name" value="F-box-like_dom_sf"/>
</dbReference>
<dbReference type="Pfam" id="PF24758">
    <property type="entry name" value="LRR_At5g56370"/>
    <property type="match status" value="1"/>
</dbReference>
<dbReference type="Pfam" id="PF00646">
    <property type="entry name" value="F-box"/>
    <property type="match status" value="1"/>
</dbReference>
<dbReference type="AlphaFoldDB" id="A0AAD6EWW9"/>
<dbReference type="PANTHER" id="PTHR32141">
    <property type="match status" value="1"/>
</dbReference>
<evidence type="ECO:0000313" key="2">
    <source>
        <dbReference type="EMBL" id="KAJ3704126.1"/>
    </source>
</evidence>
<accession>A0AAD6EWW9</accession>
<feature type="domain" description="F-box" evidence="1">
    <location>
        <begin position="4"/>
        <end position="40"/>
    </location>
</feature>
<dbReference type="PROSITE" id="PS50181">
    <property type="entry name" value="FBOX"/>
    <property type="match status" value="1"/>
</dbReference>
<organism evidence="2 3">
    <name type="scientific">Rhynchospora tenuis</name>
    <dbReference type="NCBI Taxonomy" id="198213"/>
    <lineage>
        <taxon>Eukaryota</taxon>
        <taxon>Viridiplantae</taxon>
        <taxon>Streptophyta</taxon>
        <taxon>Embryophyta</taxon>
        <taxon>Tracheophyta</taxon>
        <taxon>Spermatophyta</taxon>
        <taxon>Magnoliopsida</taxon>
        <taxon>Liliopsida</taxon>
        <taxon>Poales</taxon>
        <taxon>Cyperaceae</taxon>
        <taxon>Cyperoideae</taxon>
        <taxon>Rhynchosporeae</taxon>
        <taxon>Rhynchospora</taxon>
    </lineage>
</organism>
<evidence type="ECO:0000259" key="1">
    <source>
        <dbReference type="PROSITE" id="PS50181"/>
    </source>
</evidence>
<keyword evidence="3" id="KW-1185">Reference proteome</keyword>
<protein>
    <recommendedName>
        <fullName evidence="1">F-box domain-containing protein</fullName>
    </recommendedName>
</protein>
<proteinExistence type="predicted"/>
<dbReference type="InterPro" id="IPR001810">
    <property type="entry name" value="F-box_dom"/>
</dbReference>
<evidence type="ECO:0000313" key="3">
    <source>
        <dbReference type="Proteomes" id="UP001210211"/>
    </source>
</evidence>